<feature type="compositionally biased region" description="Basic and acidic residues" evidence="1">
    <location>
        <begin position="78"/>
        <end position="91"/>
    </location>
</feature>
<evidence type="ECO:0000313" key="2">
    <source>
        <dbReference type="EMBL" id="KAK6619119.1"/>
    </source>
</evidence>
<proteinExistence type="predicted"/>
<sequence>MRCVLPGPQNQTLARKKSQVYLGRSKKKIFEHFDHTNLSCEPTRLMGNFSSVFFTVSGHSLQTALPVVKASQPFPGMGDREGVSHNDDKKNSVQHRLTTCLNSLKDPK</sequence>
<dbReference type="EMBL" id="JAWJWF010000049">
    <property type="protein sequence ID" value="KAK6619119.1"/>
    <property type="molecule type" value="Genomic_DNA"/>
</dbReference>
<organism evidence="2 3">
    <name type="scientific">Polyplax serrata</name>
    <name type="common">Common mouse louse</name>
    <dbReference type="NCBI Taxonomy" id="468196"/>
    <lineage>
        <taxon>Eukaryota</taxon>
        <taxon>Metazoa</taxon>
        <taxon>Ecdysozoa</taxon>
        <taxon>Arthropoda</taxon>
        <taxon>Hexapoda</taxon>
        <taxon>Insecta</taxon>
        <taxon>Pterygota</taxon>
        <taxon>Neoptera</taxon>
        <taxon>Paraneoptera</taxon>
        <taxon>Psocodea</taxon>
        <taxon>Troctomorpha</taxon>
        <taxon>Phthiraptera</taxon>
        <taxon>Anoplura</taxon>
        <taxon>Polyplacidae</taxon>
        <taxon>Polyplax</taxon>
    </lineage>
</organism>
<accession>A0ABR1AI27</accession>
<protein>
    <submittedName>
        <fullName evidence="2">Uncharacterized protein</fullName>
    </submittedName>
</protein>
<comment type="caution">
    <text evidence="2">The sequence shown here is derived from an EMBL/GenBank/DDBJ whole genome shotgun (WGS) entry which is preliminary data.</text>
</comment>
<keyword evidence="3" id="KW-1185">Reference proteome</keyword>
<name>A0ABR1AI27_POLSC</name>
<feature type="region of interest" description="Disordered" evidence="1">
    <location>
        <begin position="72"/>
        <end position="108"/>
    </location>
</feature>
<dbReference type="Proteomes" id="UP001359485">
    <property type="component" value="Unassembled WGS sequence"/>
</dbReference>
<reference evidence="2 3" key="1">
    <citation type="submission" date="2023-09" db="EMBL/GenBank/DDBJ databases">
        <title>Genomes of two closely related lineages of the louse Polyplax serrata with different host specificities.</title>
        <authorList>
            <person name="Martinu J."/>
            <person name="Tarabai H."/>
            <person name="Stefka J."/>
            <person name="Hypsa V."/>
        </authorList>
    </citation>
    <scope>NUCLEOTIDE SEQUENCE [LARGE SCALE GENOMIC DNA]</scope>
    <source>
        <strain evidence="2">98ZLc_SE</strain>
    </source>
</reference>
<gene>
    <name evidence="2" type="ORF">RUM44_003501</name>
</gene>
<evidence type="ECO:0000313" key="3">
    <source>
        <dbReference type="Proteomes" id="UP001359485"/>
    </source>
</evidence>
<evidence type="ECO:0000256" key="1">
    <source>
        <dbReference type="SAM" id="MobiDB-lite"/>
    </source>
</evidence>